<dbReference type="AlphaFoldDB" id="A0A9X1Y701"/>
<accession>A0A9X1Y701</accession>
<evidence type="ECO:0000313" key="3">
    <source>
        <dbReference type="Proteomes" id="UP001139534"/>
    </source>
</evidence>
<proteinExistence type="predicted"/>
<dbReference type="InterPro" id="IPR049215">
    <property type="entry name" value="DUF6809"/>
</dbReference>
<comment type="caution">
    <text evidence="2">The sequence shown here is derived from an EMBL/GenBank/DDBJ whole genome shotgun (WGS) entry which is preliminary data.</text>
</comment>
<dbReference type="Pfam" id="PF20648">
    <property type="entry name" value="DUF6809"/>
    <property type="match status" value="1"/>
</dbReference>
<name>A0A9X1Y701_9BACL</name>
<gene>
    <name evidence="2" type="ORF">M0651_14315</name>
</gene>
<reference evidence="2" key="1">
    <citation type="submission" date="2022-04" db="EMBL/GenBank/DDBJ databases">
        <authorList>
            <person name="Seo M.-J."/>
        </authorList>
    </citation>
    <scope>NUCLEOTIDE SEQUENCE</scope>
    <source>
        <strain evidence="2">MBLB2552</strain>
    </source>
</reference>
<feature type="region of interest" description="Disordered" evidence="1">
    <location>
        <begin position="90"/>
        <end position="109"/>
    </location>
</feature>
<evidence type="ECO:0000256" key="1">
    <source>
        <dbReference type="SAM" id="MobiDB-lite"/>
    </source>
</evidence>
<protein>
    <submittedName>
        <fullName evidence="2">Uncharacterized protein</fullName>
    </submittedName>
</protein>
<keyword evidence="3" id="KW-1185">Reference proteome</keyword>
<sequence length="109" mass="12275">MPSLLESLYYGHLLPEEQVVPKDPQYRQLSRELSEAMLAWREKLSGEDFNDLETLIDLQQKIQGMEMTEAFTNGFKLGAGLMIEVLIGSGPEGGMNPRQRPAEYSKASQ</sequence>
<dbReference type="RefSeq" id="WP_248552426.1">
    <property type="nucleotide sequence ID" value="NZ_JALPRK010000012.1"/>
</dbReference>
<dbReference type="EMBL" id="JALPRK010000012">
    <property type="protein sequence ID" value="MCK8488347.1"/>
    <property type="molecule type" value="Genomic_DNA"/>
</dbReference>
<organism evidence="2 3">
    <name type="scientific">Paenibacillus mellifer</name>
    <dbReference type="NCBI Taxonomy" id="2937794"/>
    <lineage>
        <taxon>Bacteria</taxon>
        <taxon>Bacillati</taxon>
        <taxon>Bacillota</taxon>
        <taxon>Bacilli</taxon>
        <taxon>Bacillales</taxon>
        <taxon>Paenibacillaceae</taxon>
        <taxon>Paenibacillus</taxon>
    </lineage>
</organism>
<evidence type="ECO:0000313" key="2">
    <source>
        <dbReference type="EMBL" id="MCK8488347.1"/>
    </source>
</evidence>
<dbReference type="Proteomes" id="UP001139534">
    <property type="component" value="Unassembled WGS sequence"/>
</dbReference>